<organism evidence="2 3">
    <name type="scientific">Byssothecium circinans</name>
    <dbReference type="NCBI Taxonomy" id="147558"/>
    <lineage>
        <taxon>Eukaryota</taxon>
        <taxon>Fungi</taxon>
        <taxon>Dikarya</taxon>
        <taxon>Ascomycota</taxon>
        <taxon>Pezizomycotina</taxon>
        <taxon>Dothideomycetes</taxon>
        <taxon>Pleosporomycetidae</taxon>
        <taxon>Pleosporales</taxon>
        <taxon>Massarineae</taxon>
        <taxon>Massarinaceae</taxon>
        <taxon>Byssothecium</taxon>
    </lineage>
</organism>
<sequence length="283" mass="32114">MHLLRRDSLKKVDKNNPRAPPKPEPLCPALIYMRYVWSSRDTNHRAPYLFSDALIDLPRDTTPLHCFQRLKWIGSVRDGDLGDRRCARLIPYGWVGTEDLYRNIIVRSAQQPSSFTAANLRQHIPKLGIAAVDGEQLGFASLEVQADLRPDAESSSNVPDAANDPSRPMRSRGINLSRVKGKDKVRGDGPNADHSSRKRLDEEKMHDLGPGSEGSEFIVGKYLDLYNIFKKRALTRNEVDASVPDHMECLRNLEIVNFRRYPVGPQVFASRDDTGLRDRKCRQ</sequence>
<reference evidence="2" key="1">
    <citation type="journal article" date="2020" name="Stud. Mycol.">
        <title>101 Dothideomycetes genomes: a test case for predicting lifestyles and emergence of pathogens.</title>
        <authorList>
            <person name="Haridas S."/>
            <person name="Albert R."/>
            <person name="Binder M."/>
            <person name="Bloem J."/>
            <person name="Labutti K."/>
            <person name="Salamov A."/>
            <person name="Andreopoulos B."/>
            <person name="Baker S."/>
            <person name="Barry K."/>
            <person name="Bills G."/>
            <person name="Bluhm B."/>
            <person name="Cannon C."/>
            <person name="Castanera R."/>
            <person name="Culley D."/>
            <person name="Daum C."/>
            <person name="Ezra D."/>
            <person name="Gonzalez J."/>
            <person name="Henrissat B."/>
            <person name="Kuo A."/>
            <person name="Liang C."/>
            <person name="Lipzen A."/>
            <person name="Lutzoni F."/>
            <person name="Magnuson J."/>
            <person name="Mondo S."/>
            <person name="Nolan M."/>
            <person name="Ohm R."/>
            <person name="Pangilinan J."/>
            <person name="Park H.-J."/>
            <person name="Ramirez L."/>
            <person name="Alfaro M."/>
            <person name="Sun H."/>
            <person name="Tritt A."/>
            <person name="Yoshinaga Y."/>
            <person name="Zwiers L.-H."/>
            <person name="Turgeon B."/>
            <person name="Goodwin S."/>
            <person name="Spatafora J."/>
            <person name="Crous P."/>
            <person name="Grigoriev I."/>
        </authorList>
    </citation>
    <scope>NUCLEOTIDE SEQUENCE</scope>
    <source>
        <strain evidence="2">CBS 675.92</strain>
    </source>
</reference>
<keyword evidence="3" id="KW-1185">Reference proteome</keyword>
<dbReference type="AlphaFoldDB" id="A0A6A5U9N5"/>
<gene>
    <name evidence="2" type="ORF">CC80DRAFT_543771</name>
</gene>
<feature type="compositionally biased region" description="Basic and acidic residues" evidence="1">
    <location>
        <begin position="1"/>
        <end position="16"/>
    </location>
</feature>
<evidence type="ECO:0000313" key="2">
    <source>
        <dbReference type="EMBL" id="KAF1961428.1"/>
    </source>
</evidence>
<name>A0A6A5U9N5_9PLEO</name>
<accession>A0A6A5U9N5</accession>
<evidence type="ECO:0000256" key="1">
    <source>
        <dbReference type="SAM" id="MobiDB-lite"/>
    </source>
</evidence>
<protein>
    <submittedName>
        <fullName evidence="2">Uncharacterized protein</fullName>
    </submittedName>
</protein>
<feature type="compositionally biased region" description="Basic and acidic residues" evidence="1">
    <location>
        <begin position="194"/>
        <end position="207"/>
    </location>
</feature>
<feature type="region of interest" description="Disordered" evidence="1">
    <location>
        <begin position="1"/>
        <end position="22"/>
    </location>
</feature>
<feature type="region of interest" description="Disordered" evidence="1">
    <location>
        <begin position="149"/>
        <end position="211"/>
    </location>
</feature>
<proteinExistence type="predicted"/>
<evidence type="ECO:0000313" key="3">
    <source>
        <dbReference type="Proteomes" id="UP000800035"/>
    </source>
</evidence>
<dbReference type="EMBL" id="ML976981">
    <property type="protein sequence ID" value="KAF1961428.1"/>
    <property type="molecule type" value="Genomic_DNA"/>
</dbReference>
<dbReference type="Proteomes" id="UP000800035">
    <property type="component" value="Unassembled WGS sequence"/>
</dbReference>